<keyword evidence="2" id="KW-1133">Transmembrane helix</keyword>
<dbReference type="GeneID" id="25254566"/>
<feature type="compositionally biased region" description="Basic and acidic residues" evidence="1">
    <location>
        <begin position="329"/>
        <end position="341"/>
    </location>
</feature>
<organism evidence="3 4">
    <name type="scientific">Eimeria tenella</name>
    <name type="common">Coccidian parasite</name>
    <dbReference type="NCBI Taxonomy" id="5802"/>
    <lineage>
        <taxon>Eukaryota</taxon>
        <taxon>Sar</taxon>
        <taxon>Alveolata</taxon>
        <taxon>Apicomplexa</taxon>
        <taxon>Conoidasida</taxon>
        <taxon>Coccidia</taxon>
        <taxon>Eucoccidiorida</taxon>
        <taxon>Eimeriorina</taxon>
        <taxon>Eimeriidae</taxon>
        <taxon>Eimeria</taxon>
    </lineage>
</organism>
<dbReference type="EMBL" id="HG673803">
    <property type="protein sequence ID" value="CDJ38005.1"/>
    <property type="molecule type" value="Genomic_DNA"/>
</dbReference>
<proteinExistence type="predicted"/>
<feature type="region of interest" description="Disordered" evidence="1">
    <location>
        <begin position="317"/>
        <end position="345"/>
    </location>
</feature>
<feature type="transmembrane region" description="Helical" evidence="2">
    <location>
        <begin position="7"/>
        <end position="29"/>
    </location>
</feature>
<keyword evidence="4" id="KW-1185">Reference proteome</keyword>
<keyword evidence="2" id="KW-0472">Membrane</keyword>
<reference evidence="3" key="2">
    <citation type="submission" date="2013-10" db="EMBL/GenBank/DDBJ databases">
        <authorList>
            <person name="Aslett M."/>
        </authorList>
    </citation>
    <scope>NUCLEOTIDE SEQUENCE [LARGE SCALE GENOMIC DNA]</scope>
    <source>
        <strain evidence="3">Houghton</strain>
    </source>
</reference>
<evidence type="ECO:0000313" key="3">
    <source>
        <dbReference type="EMBL" id="CDJ38005.1"/>
    </source>
</evidence>
<dbReference type="OMA" id="RKEEWIV"/>
<dbReference type="VEuPathDB" id="ToxoDB:ETH_00027365"/>
<feature type="region of interest" description="Disordered" evidence="1">
    <location>
        <begin position="505"/>
        <end position="524"/>
    </location>
</feature>
<dbReference type="VEuPathDB" id="ToxoDB:ETH2_0403900"/>
<reference evidence="3" key="1">
    <citation type="submission" date="2013-10" db="EMBL/GenBank/DDBJ databases">
        <title>Genomic analysis of the causative agents of coccidiosis in chickens.</title>
        <authorList>
            <person name="Reid A.J."/>
            <person name="Blake D."/>
            <person name="Billington K."/>
            <person name="Browne H."/>
            <person name="Dunn M."/>
            <person name="Hung S."/>
            <person name="Kawahara F."/>
            <person name="Miranda-Saavedra D."/>
            <person name="Mourier T."/>
            <person name="Nagra H."/>
            <person name="Otto T.D."/>
            <person name="Rawlings N."/>
            <person name="Sanchez A."/>
            <person name="Sanders M."/>
            <person name="Subramaniam C."/>
            <person name="Tay Y."/>
            <person name="Dear P."/>
            <person name="Doerig C."/>
            <person name="Gruber A."/>
            <person name="Parkinson J."/>
            <person name="Shirley M."/>
            <person name="Wan K.L."/>
            <person name="Berriman M."/>
            <person name="Tomley F."/>
            <person name="Pain A."/>
        </authorList>
    </citation>
    <scope>NUCLEOTIDE SEQUENCE [LARGE SCALE GENOMIC DNA]</scope>
    <source>
        <strain evidence="3">Houghton</strain>
    </source>
</reference>
<sequence>MRRLTKILIAVGIAVVLVAVLVLTLVIVLRKEEWIVLERSFSSLNDHCTQDWSGNSDWRRRRCKMPLICAPANDQKTGYCRLPWSEGEGKSCAASVHLCSTGLTCDPYLKICRRLISVGGSCTEQNAFMCESGICGYAATQTAQGEPLGGRHSLSRYCIVKDLPPGAACDRFRHCVTDCLQCVQGICKPVPSPLDHQQMLLEQQKELMLPLAVNGFSAENQQTEVAAPDTQQQVTRNLQRARGTMAAAVGNEAAQDRDPMLKRQQHAASAAASLNANKVLDEQTVRQAWEQRAAEASALLGETVTAEDLASFFSVPRNESGEPLAPQEALEKKQNETHVENEEGITGQQALWGPRSQYQALQHPGAGRGTIIDRPQPRPLLNGSLAKRLARLFTGVSYAFTPEDQQQHMSLMHTLGGPAFGFPSALPPQLSHSLAPTPITTGGIKAPLSQHDVFGTSSFGSPAAGTPSLSLQQQEQLSAQLQQLQQLQQPQPFTSFDSSLEAMEAAGMKGKAAQRERGSSEEEGEALEGLVYPGMPNPLLNPLQLLGFQPRQPTGPLPPPLGASPALNMQRQPMPPRLPGVVPPPLGHVPPGPLPPLSSVPLGASALGGTLPPLPLHPKVQTQLLPSVPYAPNVGPLNGLPSRLPTDFKGGCWLDRCCASVRTGESSGAEIRWMAHHYCSFLHASQGCQARKREGATCVGDSARECEDRLSCVNGECSPWFTSRHASAGDPIVLTDNVDLDSVCAPWQRFEYSTSGHSSHLPGGMPPQLALPSPLETPNPYGNNLGRDIVRTFRKFSGRCVPLDKRSCVTDRECWGVGGFGFCDVRSKRCRTPSYPACLSILKDLYSCLWHEGRLRETTDEYIVTHVPRTPQFILHEAPASVNHVQSKCIPSVVRAKRAEFVKCVHEQGFTLERIVYVPDEWFQG</sequence>
<dbReference type="Proteomes" id="UP000030747">
    <property type="component" value="Unassembled WGS sequence"/>
</dbReference>
<dbReference type="RefSeq" id="XP_013228843.1">
    <property type="nucleotide sequence ID" value="XM_013373389.1"/>
</dbReference>
<gene>
    <name evidence="3" type="ORF">ETH_00027365</name>
</gene>
<protein>
    <submittedName>
        <fullName evidence="3">Uncharacterized protein</fullName>
    </submittedName>
</protein>
<evidence type="ECO:0000256" key="2">
    <source>
        <dbReference type="SAM" id="Phobius"/>
    </source>
</evidence>
<evidence type="ECO:0000256" key="1">
    <source>
        <dbReference type="SAM" id="MobiDB-lite"/>
    </source>
</evidence>
<dbReference type="OrthoDB" id="346162at2759"/>
<name>U6KJ02_EIMTE</name>
<accession>U6KJ02</accession>
<evidence type="ECO:0000313" key="4">
    <source>
        <dbReference type="Proteomes" id="UP000030747"/>
    </source>
</evidence>
<keyword evidence="2" id="KW-0812">Transmembrane</keyword>
<feature type="region of interest" description="Disordered" evidence="1">
    <location>
        <begin position="455"/>
        <end position="477"/>
    </location>
</feature>
<feature type="compositionally biased region" description="Low complexity" evidence="1">
    <location>
        <begin position="467"/>
        <end position="477"/>
    </location>
</feature>
<dbReference type="AlphaFoldDB" id="U6KJ02"/>